<organism evidence="1 2">
    <name type="scientific">Ligilactobacillus ceti DSM 22408</name>
    <dbReference type="NCBI Taxonomy" id="1122146"/>
    <lineage>
        <taxon>Bacteria</taxon>
        <taxon>Bacillati</taxon>
        <taxon>Bacillota</taxon>
        <taxon>Bacilli</taxon>
        <taxon>Lactobacillales</taxon>
        <taxon>Lactobacillaceae</taxon>
        <taxon>Ligilactobacillus</taxon>
    </lineage>
</organism>
<proteinExistence type="predicted"/>
<dbReference type="PATRIC" id="fig|1122146.4.peg.417"/>
<dbReference type="EMBL" id="JQBZ01000025">
    <property type="protein sequence ID" value="KRN88441.1"/>
    <property type="molecule type" value="Genomic_DNA"/>
</dbReference>
<sequence length="300" mass="35832">MKNKINKFFFDEKARMGYLTELGFYNKLSDQKYLKKKFKALMGYELDLDNPKTFNEKLQWLKLHDRKKIYTKMADKYAMRDFVAEKLGNGYTIPLLGVWDKPEDIDFDKLPTEFVLKCNHNSGKGMIICHDKNKLNINKVRDELNEGLNENYYLKNREWPYKHIPRKIICEQFMRDDSEENCLTDYKFYCFNGEPKLMYLSHDNAENPTTDFFDMSFNRLDIRMKDPNSDKIYSKPEAFEEMKRIAKILANGTKFLRVDFYYIDGIVYVGEMTFYHNAGYTEFANFEDDKTLGSWINIEN</sequence>
<dbReference type="RefSeq" id="WP_027106855.1">
    <property type="nucleotide sequence ID" value="NZ_JQBZ01000025.1"/>
</dbReference>
<dbReference type="SUPFAM" id="SSF56059">
    <property type="entry name" value="Glutathione synthetase ATP-binding domain-like"/>
    <property type="match status" value="1"/>
</dbReference>
<name>A0A0R2KGC4_9LACO</name>
<evidence type="ECO:0000313" key="2">
    <source>
        <dbReference type="Proteomes" id="UP000051500"/>
    </source>
</evidence>
<dbReference type="STRING" id="1122146.IV53_GL000405"/>
<dbReference type="AlphaFoldDB" id="A0A0R2KGC4"/>
<dbReference type="Pfam" id="PF14305">
    <property type="entry name" value="ATPgrasp_TupA"/>
    <property type="match status" value="1"/>
</dbReference>
<gene>
    <name evidence="1" type="ORF">IV53_GL000405</name>
</gene>
<dbReference type="eggNOG" id="COG3307">
    <property type="taxonomic scope" value="Bacteria"/>
</dbReference>
<reference evidence="1 2" key="1">
    <citation type="journal article" date="2015" name="Genome Announc.">
        <title>Expanding the biotechnology potential of lactobacilli through comparative genomics of 213 strains and associated genera.</title>
        <authorList>
            <person name="Sun Z."/>
            <person name="Harris H.M."/>
            <person name="McCann A."/>
            <person name="Guo C."/>
            <person name="Argimon S."/>
            <person name="Zhang W."/>
            <person name="Yang X."/>
            <person name="Jeffery I.B."/>
            <person name="Cooney J.C."/>
            <person name="Kagawa T.F."/>
            <person name="Liu W."/>
            <person name="Song Y."/>
            <person name="Salvetti E."/>
            <person name="Wrobel A."/>
            <person name="Rasinkangas P."/>
            <person name="Parkhill J."/>
            <person name="Rea M.C."/>
            <person name="O'Sullivan O."/>
            <person name="Ritari J."/>
            <person name="Douillard F.P."/>
            <person name="Paul Ross R."/>
            <person name="Yang R."/>
            <person name="Briner A.E."/>
            <person name="Felis G.E."/>
            <person name="de Vos W.M."/>
            <person name="Barrangou R."/>
            <person name="Klaenhammer T.R."/>
            <person name="Caufield P.W."/>
            <person name="Cui Y."/>
            <person name="Zhang H."/>
            <person name="O'Toole P.W."/>
        </authorList>
    </citation>
    <scope>NUCLEOTIDE SEQUENCE [LARGE SCALE GENOMIC DNA]</scope>
    <source>
        <strain evidence="1 2">DSM 22408</strain>
    </source>
</reference>
<dbReference type="InterPro" id="IPR029465">
    <property type="entry name" value="ATPgrasp_TupA"/>
</dbReference>
<dbReference type="Proteomes" id="UP000051500">
    <property type="component" value="Unassembled WGS sequence"/>
</dbReference>
<comment type="caution">
    <text evidence="1">The sequence shown here is derived from an EMBL/GenBank/DDBJ whole genome shotgun (WGS) entry which is preliminary data.</text>
</comment>
<protein>
    <submittedName>
        <fullName evidence="1">Uncharacterized protein</fullName>
    </submittedName>
</protein>
<keyword evidence="2" id="KW-1185">Reference proteome</keyword>
<evidence type="ECO:0000313" key="1">
    <source>
        <dbReference type="EMBL" id="KRN88441.1"/>
    </source>
</evidence>
<accession>A0A0R2KGC4</accession>